<dbReference type="InterPro" id="IPR005467">
    <property type="entry name" value="His_kinase_dom"/>
</dbReference>
<keyword evidence="6" id="KW-0812">Transmembrane</keyword>
<gene>
    <name evidence="8" type="primary">senX3</name>
    <name evidence="8" type="ORF">NCTC12858_01302</name>
</gene>
<evidence type="ECO:0000313" key="9">
    <source>
        <dbReference type="Proteomes" id="UP000249300"/>
    </source>
</evidence>
<dbReference type="SUPFAM" id="SSF55874">
    <property type="entry name" value="ATPase domain of HSP90 chaperone/DNA topoisomerase II/histidine kinase"/>
    <property type="match status" value="1"/>
</dbReference>
<protein>
    <recommendedName>
        <fullName evidence="2">histidine kinase</fullName>
        <ecNumber evidence="2">2.7.13.3</ecNumber>
    </recommendedName>
</protein>
<organism evidence="8 9">
    <name type="scientific">Porphyromonas crevioricanis</name>
    <dbReference type="NCBI Taxonomy" id="393921"/>
    <lineage>
        <taxon>Bacteria</taxon>
        <taxon>Pseudomonadati</taxon>
        <taxon>Bacteroidota</taxon>
        <taxon>Bacteroidia</taxon>
        <taxon>Bacteroidales</taxon>
        <taxon>Porphyromonadaceae</taxon>
        <taxon>Porphyromonas</taxon>
    </lineage>
</organism>
<keyword evidence="3" id="KW-0597">Phosphoprotein</keyword>
<evidence type="ECO:0000256" key="1">
    <source>
        <dbReference type="ARBA" id="ARBA00000085"/>
    </source>
</evidence>
<keyword evidence="6" id="KW-1133">Transmembrane helix</keyword>
<dbReference type="Gene3D" id="3.30.565.10">
    <property type="entry name" value="Histidine kinase-like ATPase, C-terminal domain"/>
    <property type="match status" value="1"/>
</dbReference>
<dbReference type="PANTHER" id="PTHR43547">
    <property type="entry name" value="TWO-COMPONENT HISTIDINE KINASE"/>
    <property type="match status" value="1"/>
</dbReference>
<reference evidence="8 9" key="1">
    <citation type="submission" date="2018-06" db="EMBL/GenBank/DDBJ databases">
        <authorList>
            <consortium name="Pathogen Informatics"/>
            <person name="Doyle S."/>
        </authorList>
    </citation>
    <scope>NUCLEOTIDE SEQUENCE [LARGE SCALE GENOMIC DNA]</scope>
    <source>
        <strain evidence="8 9">NCTC12858</strain>
    </source>
</reference>
<evidence type="ECO:0000256" key="5">
    <source>
        <dbReference type="ARBA" id="ARBA00022777"/>
    </source>
</evidence>
<sequence>MKNRIIGILVVLLMTAFVLLFVVQVLYIRKVYEAKDEQFNRLAKVALSRVSAKLELDEMRVCLYENLMSDSTDFASTLEAPTGLPQSHPHNISASRRIFNEDIFAGVWGHSADSLPVEWLVASQKAKGNTPSQLGTTHKSTNTATRLQMSQLGRYLHKRELLNEVILRTLIESEFKSTKQRIKVNRLTETIRYELDEVGLKTAFLYKLYNAKGGLEYFETLPQYKNVKPDKNNTIRQYLFLCENDSPSEAAYVDVIFPEKQTYEETVCGFAIPVGISALVLLVLTTWTVYILYKKQVFAQTKTDFINNMTHELKTPVSSISLASQMMRDEAITSNPQTMSRLLGVISSETQRLSMLIEKVLQFSLFEDKRIKLKMQEVDANDIILGVAEVYSFKAQQTGGNLDLDLEAEDTWILADEMHLTNAIFNLLENAVKYRQPDRKLMLAIHSRNVGKKIEIVVQDNGIGIPPESQNKIFKRFYRVHTGNRHDVKGFGLGLAYVHMVLQEMGGSIRAESKVGEGTKMIITLPNIKQNT</sequence>
<dbReference type="Gene3D" id="1.10.287.130">
    <property type="match status" value="1"/>
</dbReference>
<comment type="catalytic activity">
    <reaction evidence="1">
        <text>ATP + protein L-histidine = ADP + protein N-phospho-L-histidine.</text>
        <dbReference type="EC" id="2.7.13.3"/>
    </reaction>
</comment>
<evidence type="ECO:0000313" key="8">
    <source>
        <dbReference type="EMBL" id="SQH73442.1"/>
    </source>
</evidence>
<dbReference type="FunFam" id="3.30.565.10:FF:000006">
    <property type="entry name" value="Sensor histidine kinase WalK"/>
    <property type="match status" value="1"/>
</dbReference>
<dbReference type="AlphaFoldDB" id="A0A2X4SHJ2"/>
<dbReference type="SUPFAM" id="SSF47384">
    <property type="entry name" value="Homodimeric domain of signal transducing histidine kinase"/>
    <property type="match status" value="1"/>
</dbReference>
<dbReference type="PANTHER" id="PTHR43547:SF2">
    <property type="entry name" value="HYBRID SIGNAL TRANSDUCTION HISTIDINE KINASE C"/>
    <property type="match status" value="1"/>
</dbReference>
<dbReference type="InterPro" id="IPR003661">
    <property type="entry name" value="HisK_dim/P_dom"/>
</dbReference>
<evidence type="ECO:0000256" key="6">
    <source>
        <dbReference type="SAM" id="Phobius"/>
    </source>
</evidence>
<dbReference type="InterPro" id="IPR004358">
    <property type="entry name" value="Sig_transdc_His_kin-like_C"/>
</dbReference>
<feature type="transmembrane region" description="Helical" evidence="6">
    <location>
        <begin position="7"/>
        <end position="28"/>
    </location>
</feature>
<dbReference type="EMBL" id="LS483447">
    <property type="protein sequence ID" value="SQH73442.1"/>
    <property type="molecule type" value="Genomic_DNA"/>
</dbReference>
<dbReference type="EC" id="2.7.13.3" evidence="2"/>
<dbReference type="PROSITE" id="PS50109">
    <property type="entry name" value="HIS_KIN"/>
    <property type="match status" value="1"/>
</dbReference>
<feature type="transmembrane region" description="Helical" evidence="6">
    <location>
        <begin position="270"/>
        <end position="293"/>
    </location>
</feature>
<name>A0A2X4SHJ2_9PORP</name>
<keyword evidence="5 8" id="KW-0418">Kinase</keyword>
<dbReference type="SMART" id="SM00388">
    <property type="entry name" value="HisKA"/>
    <property type="match status" value="1"/>
</dbReference>
<keyword evidence="6" id="KW-0472">Membrane</keyword>
<evidence type="ECO:0000256" key="2">
    <source>
        <dbReference type="ARBA" id="ARBA00012438"/>
    </source>
</evidence>
<dbReference type="InterPro" id="IPR003594">
    <property type="entry name" value="HATPase_dom"/>
</dbReference>
<proteinExistence type="predicted"/>
<dbReference type="GO" id="GO:0000155">
    <property type="term" value="F:phosphorelay sensor kinase activity"/>
    <property type="evidence" value="ECO:0007669"/>
    <property type="project" value="InterPro"/>
</dbReference>
<keyword evidence="9" id="KW-1185">Reference proteome</keyword>
<dbReference type="PRINTS" id="PR00344">
    <property type="entry name" value="BCTRLSENSOR"/>
</dbReference>
<dbReference type="InterPro" id="IPR036890">
    <property type="entry name" value="HATPase_C_sf"/>
</dbReference>
<accession>A0A2X4SHJ2</accession>
<evidence type="ECO:0000259" key="7">
    <source>
        <dbReference type="PROSITE" id="PS50109"/>
    </source>
</evidence>
<dbReference type="KEGG" id="pcre:NCTC12858_01302"/>
<dbReference type="Pfam" id="PF00512">
    <property type="entry name" value="HisKA"/>
    <property type="match status" value="1"/>
</dbReference>
<evidence type="ECO:0000256" key="3">
    <source>
        <dbReference type="ARBA" id="ARBA00022553"/>
    </source>
</evidence>
<dbReference type="InterPro" id="IPR036097">
    <property type="entry name" value="HisK_dim/P_sf"/>
</dbReference>
<keyword evidence="4 8" id="KW-0808">Transferase</keyword>
<dbReference type="CDD" id="cd00075">
    <property type="entry name" value="HATPase"/>
    <property type="match status" value="1"/>
</dbReference>
<feature type="domain" description="Histidine kinase" evidence="7">
    <location>
        <begin position="308"/>
        <end position="529"/>
    </location>
</feature>
<dbReference type="Pfam" id="PF02518">
    <property type="entry name" value="HATPase_c"/>
    <property type="match status" value="1"/>
</dbReference>
<dbReference type="CDD" id="cd00082">
    <property type="entry name" value="HisKA"/>
    <property type="match status" value="1"/>
</dbReference>
<dbReference type="SMART" id="SM00387">
    <property type="entry name" value="HATPase_c"/>
    <property type="match status" value="1"/>
</dbReference>
<dbReference type="Proteomes" id="UP000249300">
    <property type="component" value="Chromosome 1"/>
</dbReference>
<dbReference type="RefSeq" id="WP_023939468.1">
    <property type="nucleotide sequence ID" value="NZ_LS483447.1"/>
</dbReference>
<evidence type="ECO:0000256" key="4">
    <source>
        <dbReference type="ARBA" id="ARBA00022679"/>
    </source>
</evidence>